<keyword evidence="1" id="KW-0863">Zinc-finger</keyword>
<evidence type="ECO:0008006" key="7">
    <source>
        <dbReference type="Google" id="ProtNLM"/>
    </source>
</evidence>
<dbReference type="PROSITE" id="PS51915">
    <property type="entry name" value="ZAD"/>
    <property type="match status" value="1"/>
</dbReference>
<name>A0AAR5P9V0_DENPD</name>
<proteinExistence type="predicted"/>
<evidence type="ECO:0000313" key="5">
    <source>
        <dbReference type="EnsemblMetazoa" id="XP_019757854.1"/>
    </source>
</evidence>
<dbReference type="InterPro" id="IPR013087">
    <property type="entry name" value="Znf_C2H2_type"/>
</dbReference>
<dbReference type="GO" id="GO:0008270">
    <property type="term" value="F:zinc ion binding"/>
    <property type="evidence" value="ECO:0007669"/>
    <property type="project" value="UniProtKB-UniRule"/>
</dbReference>
<dbReference type="SUPFAM" id="SSF57716">
    <property type="entry name" value="Glucocorticoid receptor-like (DNA-binding domain)"/>
    <property type="match status" value="1"/>
</dbReference>
<dbReference type="PANTHER" id="PTHR33936:SF24">
    <property type="entry name" value="C2H2-TYPE DOMAIN-CONTAINING PROTEIN"/>
    <property type="match status" value="1"/>
</dbReference>
<dbReference type="InterPro" id="IPR012934">
    <property type="entry name" value="Znf_AD"/>
</dbReference>
<feature type="domain" description="ZAD" evidence="4">
    <location>
        <begin position="12"/>
        <end position="82"/>
    </location>
</feature>
<evidence type="ECO:0000259" key="3">
    <source>
        <dbReference type="PROSITE" id="PS50157"/>
    </source>
</evidence>
<evidence type="ECO:0000313" key="6">
    <source>
        <dbReference type="Proteomes" id="UP000019118"/>
    </source>
</evidence>
<dbReference type="EnsemblMetazoa" id="XM_019902295.1">
    <property type="protein sequence ID" value="XP_019757854.1"/>
    <property type="gene ID" value="LOC109536185"/>
</dbReference>
<dbReference type="PROSITE" id="PS50157">
    <property type="entry name" value="ZINC_FINGER_C2H2_2"/>
    <property type="match status" value="1"/>
</dbReference>
<reference evidence="5" key="2">
    <citation type="submission" date="2024-08" db="UniProtKB">
        <authorList>
            <consortium name="EnsemblMetazoa"/>
        </authorList>
    </citation>
    <scope>IDENTIFICATION</scope>
</reference>
<evidence type="ECO:0000256" key="2">
    <source>
        <dbReference type="PROSITE-ProRule" id="PRU01263"/>
    </source>
</evidence>
<feature type="binding site" evidence="2">
    <location>
        <position position="14"/>
    </location>
    <ligand>
        <name>Zn(2+)</name>
        <dbReference type="ChEBI" id="CHEBI:29105"/>
    </ligand>
</feature>
<keyword evidence="6" id="KW-1185">Reference proteome</keyword>
<dbReference type="Gene3D" id="3.30.160.60">
    <property type="entry name" value="Classic Zinc Finger"/>
    <property type="match status" value="1"/>
</dbReference>
<dbReference type="PROSITE" id="PS00028">
    <property type="entry name" value="ZINC_FINGER_C2H2_1"/>
    <property type="match status" value="1"/>
</dbReference>
<keyword evidence="2" id="KW-0862">Zinc</keyword>
<dbReference type="Proteomes" id="UP000019118">
    <property type="component" value="Unassembled WGS sequence"/>
</dbReference>
<accession>A0AAR5P9V0</accession>
<protein>
    <recommendedName>
        <fullName evidence="7">C2H2-type domain-containing protein</fullName>
    </recommendedName>
</protein>
<dbReference type="AlphaFoldDB" id="A0AAR5P9V0"/>
<dbReference type="SMART" id="SM00355">
    <property type="entry name" value="ZnF_C2H2"/>
    <property type="match status" value="2"/>
</dbReference>
<organism evidence="5 6">
    <name type="scientific">Dendroctonus ponderosae</name>
    <name type="common">Mountain pine beetle</name>
    <dbReference type="NCBI Taxonomy" id="77166"/>
    <lineage>
        <taxon>Eukaryota</taxon>
        <taxon>Metazoa</taxon>
        <taxon>Ecdysozoa</taxon>
        <taxon>Arthropoda</taxon>
        <taxon>Hexapoda</taxon>
        <taxon>Insecta</taxon>
        <taxon>Pterygota</taxon>
        <taxon>Neoptera</taxon>
        <taxon>Endopterygota</taxon>
        <taxon>Coleoptera</taxon>
        <taxon>Polyphaga</taxon>
        <taxon>Cucujiformia</taxon>
        <taxon>Curculionidae</taxon>
        <taxon>Scolytinae</taxon>
        <taxon>Dendroctonus</taxon>
    </lineage>
</organism>
<evidence type="ECO:0000256" key="1">
    <source>
        <dbReference type="PROSITE-ProRule" id="PRU00042"/>
    </source>
</evidence>
<feature type="binding site" evidence="2">
    <location>
        <position position="17"/>
    </location>
    <ligand>
        <name>Zn(2+)</name>
        <dbReference type="ChEBI" id="CHEBI:29105"/>
    </ligand>
</feature>
<reference evidence="6" key="1">
    <citation type="journal article" date="2013" name="Genome Biol.">
        <title>Draft genome of the mountain pine beetle, Dendroctonus ponderosae Hopkins, a major forest pest.</title>
        <authorList>
            <person name="Keeling C.I."/>
            <person name="Yuen M.M."/>
            <person name="Liao N.Y."/>
            <person name="Docking T.R."/>
            <person name="Chan S.K."/>
            <person name="Taylor G.A."/>
            <person name="Palmquist D.L."/>
            <person name="Jackman S.D."/>
            <person name="Nguyen A."/>
            <person name="Li M."/>
            <person name="Henderson H."/>
            <person name="Janes J.K."/>
            <person name="Zhao Y."/>
            <person name="Pandoh P."/>
            <person name="Moore R."/>
            <person name="Sperling F.A."/>
            <person name="Huber D.P."/>
            <person name="Birol I."/>
            <person name="Jones S.J."/>
            <person name="Bohlmann J."/>
        </authorList>
    </citation>
    <scope>NUCLEOTIDE SEQUENCE</scope>
</reference>
<evidence type="ECO:0000259" key="4">
    <source>
        <dbReference type="PROSITE" id="PS51915"/>
    </source>
</evidence>
<feature type="domain" description="C2H2-type" evidence="3">
    <location>
        <begin position="173"/>
        <end position="196"/>
    </location>
</feature>
<dbReference type="PANTHER" id="PTHR33936">
    <property type="entry name" value="PROTEIN CBG17840"/>
    <property type="match status" value="1"/>
</dbReference>
<sequence length="425" mass="48560">MDLKGDKTDYGQICRICLKSSACLNNLFEADVPHMLKFCGFLEVNDNDDLLRKICPFCHNLLIQSYQLKQLCISSQLYFESLKEQHETLTINALNTGNTGNESEIEYTDLEDTLLKDADCLLEQNLTREVDGEYEHEITEKSDLSHLNCEEIILPQSPDNDSKKEYSQCTKIFVCTLCATKFTKSCNLSRHMKNKHGFTTRKDKATLKCPLCENKRTTYKELEAHLTSQHHLDITYSELNFASKESFEQWKTDIEKKTLSFFQCRRTDGNFVQYVCHRSGQYVPKPKTSIRQRAIKAQESNKIGACCPARIEIKKKDGCGIEGLFVSTHVGHQQEVGRLRLTKAEKEVLAGKLLRGVPNQQILKELRNSFDPNLKLSYITNNDLHNLKKALNIRAGVIFHGDDAKECGDAKELDRNGSTFVIKEK</sequence>
<keyword evidence="2" id="KW-0479">Metal-binding</keyword>
<feature type="binding site" evidence="2">
    <location>
        <position position="55"/>
    </location>
    <ligand>
        <name>Zn(2+)</name>
        <dbReference type="ChEBI" id="CHEBI:29105"/>
    </ligand>
</feature>
<dbReference type="Pfam" id="PF07776">
    <property type="entry name" value="zf-AD"/>
    <property type="match status" value="1"/>
</dbReference>
<dbReference type="GO" id="GO:0005634">
    <property type="term" value="C:nucleus"/>
    <property type="evidence" value="ECO:0007669"/>
    <property type="project" value="InterPro"/>
</dbReference>
<feature type="binding site" evidence="2">
    <location>
        <position position="58"/>
    </location>
    <ligand>
        <name>Zn(2+)</name>
        <dbReference type="ChEBI" id="CHEBI:29105"/>
    </ligand>
</feature>
<dbReference type="InterPro" id="IPR052797">
    <property type="entry name" value="RegFact_GeneExpr_CellDeath"/>
</dbReference>
<dbReference type="SMART" id="SM00868">
    <property type="entry name" value="zf-AD"/>
    <property type="match status" value="1"/>
</dbReference>